<dbReference type="Proteomes" id="UP000032142">
    <property type="component" value="Unassembled WGS sequence"/>
</dbReference>
<protein>
    <submittedName>
        <fullName evidence="1">Fructose-1,6-bisphosphatase class 1</fullName>
    </submittedName>
</protein>
<name>A0A0B0NT54_GOSAR</name>
<evidence type="ECO:0000313" key="1">
    <source>
        <dbReference type="EMBL" id="KHG16040.1"/>
    </source>
</evidence>
<proteinExistence type="predicted"/>
<keyword evidence="2" id="KW-1185">Reference proteome</keyword>
<sequence>MSFRRFAPFIGPPCSASRAITNFATHGGRDPKSFAFLGESRRYPKDLGDGRVVRDAIRGWIEGRLVTGALVGIEGPRDSALMAASILGTEQTLPESSRTYYGAIVFRKP</sequence>
<dbReference type="EMBL" id="KN405187">
    <property type="protein sequence ID" value="KHG16040.1"/>
    <property type="molecule type" value="Genomic_DNA"/>
</dbReference>
<accession>A0A0B0NT54</accession>
<dbReference type="AlphaFoldDB" id="A0A0B0NT54"/>
<organism evidence="1 2">
    <name type="scientific">Gossypium arboreum</name>
    <name type="common">Tree cotton</name>
    <name type="synonym">Gossypium nanking</name>
    <dbReference type="NCBI Taxonomy" id="29729"/>
    <lineage>
        <taxon>Eukaryota</taxon>
        <taxon>Viridiplantae</taxon>
        <taxon>Streptophyta</taxon>
        <taxon>Embryophyta</taxon>
        <taxon>Tracheophyta</taxon>
        <taxon>Spermatophyta</taxon>
        <taxon>Magnoliopsida</taxon>
        <taxon>eudicotyledons</taxon>
        <taxon>Gunneridae</taxon>
        <taxon>Pentapetalae</taxon>
        <taxon>rosids</taxon>
        <taxon>malvids</taxon>
        <taxon>Malvales</taxon>
        <taxon>Malvaceae</taxon>
        <taxon>Malvoideae</taxon>
        <taxon>Gossypium</taxon>
    </lineage>
</organism>
<gene>
    <name evidence="1" type="ORF">F383_23616</name>
</gene>
<reference evidence="2" key="1">
    <citation type="submission" date="2014-09" db="EMBL/GenBank/DDBJ databases">
        <authorList>
            <person name="Mudge J."/>
            <person name="Ramaraj T."/>
            <person name="Lindquist I.E."/>
            <person name="Bharti A.K."/>
            <person name="Sundararajan A."/>
            <person name="Cameron C.T."/>
            <person name="Woodward J.E."/>
            <person name="May G.D."/>
            <person name="Brubaker C."/>
            <person name="Broadhvest J."/>
            <person name="Wilkins T.A."/>
        </authorList>
    </citation>
    <scope>NUCLEOTIDE SEQUENCE</scope>
    <source>
        <strain evidence="2">cv. AKA8401</strain>
    </source>
</reference>
<evidence type="ECO:0000313" key="2">
    <source>
        <dbReference type="Proteomes" id="UP000032142"/>
    </source>
</evidence>